<dbReference type="GO" id="GO:0005615">
    <property type="term" value="C:extracellular space"/>
    <property type="evidence" value="ECO:0007669"/>
    <property type="project" value="TreeGrafter"/>
</dbReference>
<dbReference type="PANTHER" id="PTHR13147:SF5">
    <property type="entry name" value="FOUR-JOINTED BOX PROTEIN 1"/>
    <property type="match status" value="1"/>
</dbReference>
<dbReference type="EMBL" id="OU895878">
    <property type="protein sequence ID" value="CAG9802931.1"/>
    <property type="molecule type" value="Genomic_DNA"/>
</dbReference>
<organism evidence="4 5">
    <name type="scientific">Chironomus riparius</name>
    <dbReference type="NCBI Taxonomy" id="315576"/>
    <lineage>
        <taxon>Eukaryota</taxon>
        <taxon>Metazoa</taxon>
        <taxon>Ecdysozoa</taxon>
        <taxon>Arthropoda</taxon>
        <taxon>Hexapoda</taxon>
        <taxon>Insecta</taxon>
        <taxon>Pterygota</taxon>
        <taxon>Neoptera</taxon>
        <taxon>Endopterygota</taxon>
        <taxon>Diptera</taxon>
        <taxon>Nematocera</taxon>
        <taxon>Chironomoidea</taxon>
        <taxon>Chironomidae</taxon>
        <taxon>Chironominae</taxon>
        <taxon>Chironomus</taxon>
    </lineage>
</organism>
<keyword evidence="5" id="KW-1185">Reference proteome</keyword>
<dbReference type="AlphaFoldDB" id="A0A9N9RTH3"/>
<dbReference type="Proteomes" id="UP001153620">
    <property type="component" value="Chromosome 2"/>
</dbReference>
<proteinExistence type="predicted"/>
<dbReference type="PANTHER" id="PTHR13147">
    <property type="entry name" value="FOUR-JOINTED BOX PROTEIN 1"/>
    <property type="match status" value="1"/>
</dbReference>
<keyword evidence="2" id="KW-0812">Transmembrane</keyword>
<keyword evidence="2" id="KW-0472">Membrane</keyword>
<evidence type="ECO:0000313" key="4">
    <source>
        <dbReference type="EMBL" id="CAG9802931.1"/>
    </source>
</evidence>
<feature type="domain" description="FAM20 C-terminal" evidence="3">
    <location>
        <begin position="425"/>
        <end position="581"/>
    </location>
</feature>
<evidence type="ECO:0000256" key="1">
    <source>
        <dbReference type="SAM" id="Coils"/>
    </source>
</evidence>
<evidence type="ECO:0000256" key="2">
    <source>
        <dbReference type="SAM" id="Phobius"/>
    </source>
</evidence>
<gene>
    <name evidence="4" type="ORF">CHIRRI_LOCUS5836</name>
</gene>
<evidence type="ECO:0000259" key="3">
    <source>
        <dbReference type="Pfam" id="PF06702"/>
    </source>
</evidence>
<feature type="transmembrane region" description="Helical" evidence="2">
    <location>
        <begin position="44"/>
        <end position="67"/>
    </location>
</feature>
<dbReference type="Pfam" id="PF06702">
    <property type="entry name" value="Fam20C"/>
    <property type="match status" value="1"/>
</dbReference>
<keyword evidence="1" id="KW-0175">Coiled coil</keyword>
<dbReference type="InterPro" id="IPR009581">
    <property type="entry name" value="FAM20_C"/>
</dbReference>
<dbReference type="GO" id="GO:0007267">
    <property type="term" value="P:cell-cell signaling"/>
    <property type="evidence" value="ECO:0007669"/>
    <property type="project" value="TreeGrafter"/>
</dbReference>
<accession>A0A9N9RTH3</accession>
<dbReference type="OrthoDB" id="10055077at2759"/>
<name>A0A9N9RTH3_9DIPT</name>
<protein>
    <recommendedName>
        <fullName evidence="3">FAM20 C-terminal domain-containing protein</fullName>
    </recommendedName>
</protein>
<keyword evidence="2" id="KW-1133">Transmembrane helix</keyword>
<dbReference type="PRINTS" id="PR02072">
    <property type="entry name" value="4JOINTEDBOX1"/>
</dbReference>
<evidence type="ECO:0000313" key="5">
    <source>
        <dbReference type="Proteomes" id="UP001153620"/>
    </source>
</evidence>
<reference evidence="4" key="1">
    <citation type="submission" date="2022-01" db="EMBL/GenBank/DDBJ databases">
        <authorList>
            <person name="King R."/>
        </authorList>
    </citation>
    <scope>NUCLEOTIDE SEQUENCE</scope>
</reference>
<reference evidence="4" key="2">
    <citation type="submission" date="2022-10" db="EMBL/GenBank/DDBJ databases">
        <authorList>
            <consortium name="ENA_rothamsted_submissions"/>
            <consortium name="culmorum"/>
            <person name="King R."/>
        </authorList>
    </citation>
    <scope>NUCLEOTIDE SEQUENCE</scope>
</reference>
<dbReference type="InterPro" id="IPR024868">
    <property type="entry name" value="FJX1/FJ"/>
</dbReference>
<feature type="coiled-coil region" evidence="1">
    <location>
        <begin position="197"/>
        <end position="224"/>
    </location>
</feature>
<sequence length="584" mass="67362">MIANEKCQKSSEVVDNCKVEKSVAIDDTMLLILRKKRRAFYQHTCLLSVMAAFTIGLAIGIFFLPLIGLTSASSKSTDENNHNVVITAAQHNPLKHTKLHKYDFNKLQNRNQIDFIENNNNIKNPAIYSSVSFISDDNSVDDEKYSGGLETATNEFILNNNGKVNNNDYAIAGVTVNVDDEISHAVIEENSSSSNSNKNMNIEIQSHEQQENSYEKENNETLRRIIDDDIYWGQMIENRIPNGFAKRDTEDWQNYLHNNVTEIIKIEQGCGRMQNRLVTFSDGVKACVRYRQNTDQIQGELFSFFLGRMLNITNLVPSAAAVIDWESRLWTQVKQHITESQWKTSRPVVFTKWIPDLEPSGIPEQFRPLERHMNKNDIWNITLSDGGKPSQILIERLKSKYNVNNDDGSDYRRKLMRKKKITLNDKIYDKLIELAQWSDLIIFDYLIANLDRVVNNLYNYQWNADIMAAPAHNLAKQINSQLLVFLDNESGLLHGYRLLKKYEAYHSLLLDDLCIFRKSTIDALKYIRDNNAGELLNELFEHTTTSEVRDVLPPLPEKSIKILTDRIDHVLQQVQKCQDMYSNR</sequence>